<evidence type="ECO:0000313" key="2">
    <source>
        <dbReference type="Proteomes" id="UP000002696"/>
    </source>
</evidence>
<dbReference type="AlphaFoldDB" id="D9QHU1"/>
<name>D9QHU1_BRESC</name>
<protein>
    <submittedName>
        <fullName evidence="1">Uncharacterized protein</fullName>
    </submittedName>
</protein>
<dbReference type="RefSeq" id="WP_013267471.1">
    <property type="nucleotide sequence ID" value="NC_014375.1"/>
</dbReference>
<dbReference type="KEGG" id="bsb:Bresu_0051"/>
<dbReference type="HOGENOM" id="CLU_2116329_0_0_5"/>
<keyword evidence="2" id="KW-1185">Reference proteome</keyword>
<dbReference type="OrthoDB" id="7207859at2"/>
<dbReference type="BioCyc" id="BSUB633149:G1GM8-52-MONOMER"/>
<organism evidence="1 2">
    <name type="scientific">Brevundimonas subvibrioides (strain ATCC 15264 / DSM 4735 / LMG 14903 / NBRC 16000 / CB 81)</name>
    <name type="common">Caulobacter subvibrioides</name>
    <dbReference type="NCBI Taxonomy" id="633149"/>
    <lineage>
        <taxon>Bacteria</taxon>
        <taxon>Pseudomonadati</taxon>
        <taxon>Pseudomonadota</taxon>
        <taxon>Alphaproteobacteria</taxon>
        <taxon>Caulobacterales</taxon>
        <taxon>Caulobacteraceae</taxon>
        <taxon>Brevundimonas</taxon>
    </lineage>
</organism>
<evidence type="ECO:0000313" key="1">
    <source>
        <dbReference type="EMBL" id="ADK99366.1"/>
    </source>
</evidence>
<accession>D9QHU1</accession>
<reference evidence="2" key="1">
    <citation type="journal article" date="2011" name="J. Bacteriol.">
        <title>Genome sequences of eight morphologically diverse alphaproteobacteria.</title>
        <authorList>
            <consortium name="US DOE Joint Genome Institute"/>
            <person name="Brown P.J."/>
            <person name="Kysela D.T."/>
            <person name="Buechlein A."/>
            <person name="Hemmerich C."/>
            <person name="Brun Y.V."/>
        </authorList>
    </citation>
    <scope>NUCLEOTIDE SEQUENCE [LARGE SCALE GENOMIC DNA]</scope>
    <source>
        <strain evidence="2">ATCC 15264 / DSM 4735 / LMG 14903 / NBRC 16000 / CB 81</strain>
    </source>
</reference>
<sequence length="124" mass="13411">MTGSTLGYLAANGGKVRWRCDTGHGGKVDLSAMIADRGEDHDLADTWPPCPLCPGVITFTDGNSLWPRDLTRLKVNSAEWWAHTQTWRLALEAAGWRVRMGKWIGPETAKAPAPATGPGLNAET</sequence>
<dbReference type="InParanoid" id="D9QHU1"/>
<dbReference type="EMBL" id="CP002102">
    <property type="protein sequence ID" value="ADK99366.1"/>
    <property type="molecule type" value="Genomic_DNA"/>
</dbReference>
<gene>
    <name evidence="1" type="ordered locus">Bresu_0051</name>
</gene>
<proteinExistence type="predicted"/>
<dbReference type="Proteomes" id="UP000002696">
    <property type="component" value="Chromosome"/>
</dbReference>